<dbReference type="EMBL" id="BA000023">
    <property type="protein sequence ID" value="BAB67048.1"/>
    <property type="molecule type" value="Genomic_DNA"/>
</dbReference>
<keyword evidence="2" id="KW-1185">Reference proteome</keyword>
<dbReference type="Gene3D" id="3.40.50.150">
    <property type="entry name" value="Vaccinia Virus protein VP39"/>
    <property type="match status" value="1"/>
</dbReference>
<evidence type="ECO:0000313" key="2">
    <source>
        <dbReference type="Proteomes" id="UP000001015"/>
    </source>
</evidence>
<dbReference type="GeneID" id="69122888"/>
<organism evidence="1 2">
    <name type="scientific">Sulfurisphaera tokodaii (strain DSM 16993 / JCM 10545 / NBRC 100140 / 7)</name>
    <name type="common">Sulfolobus tokodaii</name>
    <dbReference type="NCBI Taxonomy" id="273063"/>
    <lineage>
        <taxon>Archaea</taxon>
        <taxon>Thermoproteota</taxon>
        <taxon>Thermoprotei</taxon>
        <taxon>Sulfolobales</taxon>
        <taxon>Sulfolobaceae</taxon>
        <taxon>Sulfurisphaera</taxon>
    </lineage>
</organism>
<dbReference type="PATRIC" id="fig|273063.9.peg.2226"/>
<proteinExistence type="predicted"/>
<protein>
    <recommendedName>
        <fullName evidence="3">Methyltransferase small domain-containing protein</fullName>
    </recommendedName>
</protein>
<dbReference type="SUPFAM" id="SSF53335">
    <property type="entry name" value="S-adenosyl-L-methionine-dependent methyltransferases"/>
    <property type="match status" value="1"/>
</dbReference>
<evidence type="ECO:0000313" key="1">
    <source>
        <dbReference type="EMBL" id="BAB67048.1"/>
    </source>
</evidence>
<dbReference type="Proteomes" id="UP000001015">
    <property type="component" value="Chromosome"/>
</dbReference>
<evidence type="ECO:0008006" key="3">
    <source>
        <dbReference type="Google" id="ProtNLM"/>
    </source>
</evidence>
<dbReference type="STRING" id="273063.STK_19540"/>
<name>Q96Z78_SULTO</name>
<gene>
    <name evidence="1" type="primary">ST1954</name>
    <name evidence="1" type="ordered locus">STK_19540</name>
</gene>
<reference evidence="2" key="1">
    <citation type="journal article" date="2001" name="DNA Res.">
        <title>Complete genome sequence of an aerobic thermoacidophilic Crenarchaeon, Sulfolobus tokodaii strain7.</title>
        <authorList>
            <person name="Kawarabayasi Y."/>
            <person name="Hino Y."/>
            <person name="Horikawa H."/>
            <person name="Jin-no K."/>
            <person name="Takahashi M."/>
            <person name="Sekine M."/>
            <person name="Baba S."/>
            <person name="Ankai A."/>
            <person name="Kosugi H."/>
            <person name="Hosoyama A."/>
            <person name="Fukui S."/>
            <person name="Nagai Y."/>
            <person name="Nishijima K."/>
            <person name="Otsuka R."/>
            <person name="Nakazawa H."/>
            <person name="Takamiya M."/>
            <person name="Kato Y."/>
            <person name="Yoshizawa T."/>
            <person name="Tanaka T."/>
            <person name="Kudoh Y."/>
            <person name="Yamazaki J."/>
            <person name="Kushida N."/>
            <person name="Oguchi A."/>
            <person name="Aoki K."/>
            <person name="Masuda S."/>
            <person name="Yanagii M."/>
            <person name="Nishimura M."/>
            <person name="Yamagishi A."/>
            <person name="Oshima T."/>
            <person name="Kikuchi H."/>
        </authorList>
    </citation>
    <scope>NUCLEOTIDE SEQUENCE [LARGE SCALE GENOMIC DNA]</scope>
    <source>
        <strain evidence="2">DSM 16993 / JCM 10545 / NBRC 100140 / 7</strain>
    </source>
</reference>
<dbReference type="eggNOG" id="arCOG09883">
    <property type="taxonomic scope" value="Archaea"/>
</dbReference>
<dbReference type="AlphaFoldDB" id="Q96Z78"/>
<sequence length="145" mass="16877">MLDGIPDNEKFDLVVSNPPHFNENTLKNYVQYDQITLLKVYDESWKLHRKFYLNICKFLNERANVILVENSEGSNERDFIGMISEGGLKYVGVIRSTLEDIINSSYISINRLNLDKGVSKIVKRLPYGMYKLAFSFGFKMHYKPL</sequence>
<dbReference type="RefSeq" id="WP_010980024.1">
    <property type="nucleotide sequence ID" value="NC_003106.2"/>
</dbReference>
<dbReference type="KEGG" id="sto:STK_19540"/>
<accession>Q96Z78</accession>
<dbReference type="InterPro" id="IPR029063">
    <property type="entry name" value="SAM-dependent_MTases_sf"/>
</dbReference>